<organism evidence="1 2">
    <name type="scientific">[Mycobacterium] vasticus</name>
    <dbReference type="NCBI Taxonomy" id="2875777"/>
    <lineage>
        <taxon>Bacteria</taxon>
        <taxon>Bacillati</taxon>
        <taxon>Actinomycetota</taxon>
        <taxon>Actinomycetes</taxon>
        <taxon>Mycobacteriales</taxon>
        <taxon>Mycobacteriaceae</taxon>
        <taxon>Mycolicibacter</taxon>
    </lineage>
</organism>
<comment type="caution">
    <text evidence="1">The sequence shown here is derived from an EMBL/GenBank/DDBJ whole genome shotgun (WGS) entry which is preliminary data.</text>
</comment>
<sequence length="168" mass="18967">MQVRNVHHRVFAVQSLDQVGELIDSIAGGNDRLWPHEKWPAVRFDRPLGPGARGGHGLIRYDIAEYQPANLLRCTFTAPTGLHGYHEWATRAVPGGYELRHSLIAKTTGWLVLTWPLIWRPLHDALIEDALDKAAGQLGIPTARTPWSWYVRTLRRAAKLSRRTPAEV</sequence>
<evidence type="ECO:0000313" key="2">
    <source>
        <dbReference type="Proteomes" id="UP001299283"/>
    </source>
</evidence>
<keyword evidence="2" id="KW-1185">Reference proteome</keyword>
<gene>
    <name evidence="1" type="ORF">K5L39_08450</name>
</gene>
<dbReference type="Proteomes" id="UP001299283">
    <property type="component" value="Unassembled WGS sequence"/>
</dbReference>
<name>A0ABU5YWB3_9MYCO</name>
<dbReference type="EMBL" id="JAYJJQ010000006">
    <property type="protein sequence ID" value="MEB3069215.1"/>
    <property type="molecule type" value="Genomic_DNA"/>
</dbReference>
<reference evidence="1 2" key="1">
    <citation type="submission" date="2023-12" db="EMBL/GenBank/DDBJ databases">
        <title>Description of new species of Mycobacterium terrae complex isolated from sewage at the Sao Paulo Zoological Park Foundation in Brazil.</title>
        <authorList>
            <person name="Romagnoli C.L."/>
            <person name="Conceicao E.C."/>
            <person name="Machado E."/>
            <person name="Barreto L.B.P.F."/>
            <person name="Sharma A."/>
            <person name="Silva N.M."/>
            <person name="Marques L.E."/>
            <person name="Juliana M.A."/>
            <person name="Lourenco M.C.S."/>
            <person name="Digiampietri L.A."/>
            <person name="Suffys P.N."/>
            <person name="Viana-Niero C."/>
        </authorList>
    </citation>
    <scope>NUCLEOTIDE SEQUENCE [LARGE SCALE GENOMIC DNA]</scope>
    <source>
        <strain evidence="1 2">MYC017</strain>
    </source>
</reference>
<dbReference type="RefSeq" id="WP_225397878.1">
    <property type="nucleotide sequence ID" value="NZ_JAYJJQ010000006.1"/>
</dbReference>
<protein>
    <submittedName>
        <fullName evidence="1">SRPBCC family protein</fullName>
    </submittedName>
</protein>
<accession>A0ABU5YWB3</accession>
<evidence type="ECO:0000313" key="1">
    <source>
        <dbReference type="EMBL" id="MEB3069215.1"/>
    </source>
</evidence>
<proteinExistence type="predicted"/>